<dbReference type="KEGG" id="bsd:BLASA_3893"/>
<accession>H6RXB3</accession>
<protein>
    <submittedName>
        <fullName evidence="1">Uncharacterized protein</fullName>
    </submittedName>
</protein>
<dbReference type="EMBL" id="FO117623">
    <property type="protein sequence ID" value="CCG04724.1"/>
    <property type="molecule type" value="Genomic_DNA"/>
</dbReference>
<dbReference type="RefSeq" id="WP_014377598.1">
    <property type="nucleotide sequence ID" value="NC_016943.1"/>
</dbReference>
<dbReference type="HOGENOM" id="CLU_138999_0_0_11"/>
<gene>
    <name evidence="1" type="ordered locus">BLASA_3893</name>
</gene>
<dbReference type="STRING" id="1146883.BLASA_3893"/>
<evidence type="ECO:0000313" key="2">
    <source>
        <dbReference type="Proteomes" id="UP000007517"/>
    </source>
</evidence>
<dbReference type="eggNOG" id="ENOG50336JI">
    <property type="taxonomic scope" value="Bacteria"/>
</dbReference>
<dbReference type="OrthoDB" id="4842880at2"/>
<proteinExistence type="predicted"/>
<evidence type="ECO:0000313" key="1">
    <source>
        <dbReference type="EMBL" id="CCG04724.1"/>
    </source>
</evidence>
<dbReference type="Proteomes" id="UP000007517">
    <property type="component" value="Chromosome"/>
</dbReference>
<sequence>MSFHSRPGPAAEPPVLRLPPAARRRRLAATVVVLALLLAGTLFGDDDEFPFGPFRMYSTRADPDAPVVSTRTVGLTATGEEVRLSGGQVGLRRAEFEGQLDRIQENPELLGLLAESFADAHPSAPELVAVQVVQRRIELIDGRQTGTWSDHVVVEYELEDA</sequence>
<reference evidence="2" key="2">
    <citation type="submission" date="2012-02" db="EMBL/GenBank/DDBJ databases">
        <title>Complete genome sequence of Blastococcus saxobsidens strain DD2.</title>
        <authorList>
            <person name="Genoscope."/>
        </authorList>
    </citation>
    <scope>NUCLEOTIDE SEQUENCE [LARGE SCALE GENOMIC DNA]</scope>
    <source>
        <strain evidence="2">DD2</strain>
    </source>
</reference>
<organism evidence="1 2">
    <name type="scientific">Blastococcus saxobsidens (strain DD2)</name>
    <dbReference type="NCBI Taxonomy" id="1146883"/>
    <lineage>
        <taxon>Bacteria</taxon>
        <taxon>Bacillati</taxon>
        <taxon>Actinomycetota</taxon>
        <taxon>Actinomycetes</taxon>
        <taxon>Geodermatophilales</taxon>
        <taxon>Geodermatophilaceae</taxon>
        <taxon>Blastococcus</taxon>
    </lineage>
</organism>
<keyword evidence="2" id="KW-1185">Reference proteome</keyword>
<name>H6RXB3_BLASD</name>
<reference evidence="1 2" key="1">
    <citation type="journal article" date="2012" name="J. Bacteriol.">
        <title>Genome Sequence of Blastococcus saxobsidens DD2, a Stone-Inhabiting Bacterium.</title>
        <authorList>
            <person name="Chouaia B."/>
            <person name="Crotti E."/>
            <person name="Brusetti L."/>
            <person name="Daffonchio D."/>
            <person name="Essoussi I."/>
            <person name="Nouioui I."/>
            <person name="Sbissi I."/>
            <person name="Ghodhbane-Gtari F."/>
            <person name="Gtari M."/>
            <person name="Vacherie B."/>
            <person name="Barbe V."/>
            <person name="Medigue C."/>
            <person name="Gury J."/>
            <person name="Pujic P."/>
            <person name="Normand P."/>
        </authorList>
    </citation>
    <scope>NUCLEOTIDE SEQUENCE [LARGE SCALE GENOMIC DNA]</scope>
    <source>
        <strain evidence="1 2">DD2</strain>
    </source>
</reference>
<dbReference type="AlphaFoldDB" id="H6RXB3"/>